<evidence type="ECO:0000313" key="3">
    <source>
        <dbReference type="Proteomes" id="UP000538507"/>
    </source>
</evidence>
<comment type="caution">
    <text evidence="2">The sequence shown here is derived from an EMBL/GenBank/DDBJ whole genome shotgun (WGS) entry which is preliminary data.</text>
</comment>
<evidence type="ECO:0000256" key="1">
    <source>
        <dbReference type="SAM" id="MobiDB-lite"/>
    </source>
</evidence>
<name>A0AAE2MFN7_RHILE</name>
<dbReference type="Proteomes" id="UP000538507">
    <property type="component" value="Unassembled WGS sequence"/>
</dbReference>
<proteinExistence type="predicted"/>
<evidence type="ECO:0000313" key="2">
    <source>
        <dbReference type="EMBL" id="MBB4288379.1"/>
    </source>
</evidence>
<feature type="compositionally biased region" description="Basic residues" evidence="1">
    <location>
        <begin position="68"/>
        <end position="77"/>
    </location>
</feature>
<gene>
    <name evidence="2" type="ORF">GGE16_000395</name>
</gene>
<accession>A0AAE2MFN7</accession>
<protein>
    <submittedName>
        <fullName evidence="2">Phage anti-repressor protein</fullName>
    </submittedName>
</protein>
<dbReference type="AlphaFoldDB" id="A0AAE2MFN7"/>
<feature type="region of interest" description="Disordered" evidence="1">
    <location>
        <begin position="59"/>
        <end position="95"/>
    </location>
</feature>
<organism evidence="2 3">
    <name type="scientific">Rhizobium leguminosarum</name>
    <dbReference type="NCBI Taxonomy" id="384"/>
    <lineage>
        <taxon>Bacteria</taxon>
        <taxon>Pseudomonadati</taxon>
        <taxon>Pseudomonadota</taxon>
        <taxon>Alphaproteobacteria</taxon>
        <taxon>Hyphomicrobiales</taxon>
        <taxon>Rhizobiaceae</taxon>
        <taxon>Rhizobium/Agrobacterium group</taxon>
        <taxon>Rhizobium</taxon>
    </lineage>
</organism>
<dbReference type="EMBL" id="JACIGO010000001">
    <property type="protein sequence ID" value="MBB4288379.1"/>
    <property type="molecule type" value="Genomic_DNA"/>
</dbReference>
<reference evidence="2 3" key="1">
    <citation type="submission" date="2020-08" db="EMBL/GenBank/DDBJ databases">
        <title>Genomic Encyclopedia of Type Strains, Phase IV (KMG-V): Genome sequencing to study the core and pangenomes of soil and plant-associated prokaryotes.</title>
        <authorList>
            <person name="Whitman W."/>
        </authorList>
    </citation>
    <scope>NUCLEOTIDE SEQUENCE [LARGE SCALE GENOMIC DNA]</scope>
    <source>
        <strain evidence="2 3">SEMIA 415</strain>
    </source>
</reference>
<sequence>MTASASSKFQLRVDWHARDFWIGANSANPVCMNDKTETGQQSRKEAIEAQAKLRRERAADKLRENLSRRKQQVRARRSGQADETNGLPAAKMDES</sequence>